<keyword evidence="7 9" id="KW-0539">Nucleus</keyword>
<evidence type="ECO:0000256" key="12">
    <source>
        <dbReference type="SAM" id="MobiDB-lite"/>
    </source>
</evidence>
<feature type="region of interest" description="Disordered" evidence="12">
    <location>
        <begin position="1"/>
        <end position="44"/>
    </location>
</feature>
<evidence type="ECO:0000313" key="13">
    <source>
        <dbReference type="Proteomes" id="UP001318040"/>
    </source>
</evidence>
<dbReference type="Gene3D" id="3.30.200.40">
    <property type="entry name" value="Scavenger mRNA decapping enzyme, N-terminal domain"/>
    <property type="match status" value="1"/>
</dbReference>
<evidence type="ECO:0000256" key="9">
    <source>
        <dbReference type="PIRNR" id="PIRNR028973"/>
    </source>
</evidence>
<feature type="binding site" evidence="11">
    <location>
        <position position="232"/>
    </location>
    <ligand>
        <name>substrate</name>
    </ligand>
</feature>
<keyword evidence="6 9" id="KW-0378">Hydrolase</keyword>
<evidence type="ECO:0000256" key="3">
    <source>
        <dbReference type="ARBA" id="ARBA00011140"/>
    </source>
</evidence>
<feature type="compositionally biased region" description="Low complexity" evidence="12">
    <location>
        <begin position="18"/>
        <end position="32"/>
    </location>
</feature>
<evidence type="ECO:0000256" key="1">
    <source>
        <dbReference type="ARBA" id="ARBA00004123"/>
    </source>
</evidence>
<dbReference type="Proteomes" id="UP001318040">
    <property type="component" value="Chromosome 74"/>
</dbReference>
<evidence type="ECO:0000256" key="2">
    <source>
        <dbReference type="ARBA" id="ARBA00010208"/>
    </source>
</evidence>
<dbReference type="InterPro" id="IPR008594">
    <property type="entry name" value="DcpS/DCS2"/>
</dbReference>
<dbReference type="Pfam" id="PF11969">
    <property type="entry name" value="DcpS_C"/>
    <property type="match status" value="1"/>
</dbReference>
<feature type="binding site" evidence="11">
    <location>
        <position position="230"/>
    </location>
    <ligand>
        <name>substrate</name>
    </ligand>
</feature>
<dbReference type="InterPro" id="IPR011145">
    <property type="entry name" value="Scavenger_mRNA_decap_enz_N"/>
</dbReference>
<dbReference type="GO" id="GO:0005634">
    <property type="term" value="C:nucleus"/>
    <property type="evidence" value="ECO:0007669"/>
    <property type="project" value="UniProtKB-SubCell"/>
</dbReference>
<comment type="subunit">
    <text evidence="3">Homodimer. Associates with components of the exosome multienzyme ribonuclease complex, such as EXOSC3 and EXOSC4. Interacts with NDOR1.</text>
</comment>
<comment type="subcellular location">
    <subcellularLocation>
        <location evidence="1 9">Nucleus</location>
    </subcellularLocation>
</comment>
<dbReference type="FunFam" id="3.30.428.10:FF:000006">
    <property type="entry name" value="m7GpppX diphosphatase"/>
    <property type="match status" value="1"/>
</dbReference>
<evidence type="ECO:0000256" key="10">
    <source>
        <dbReference type="PIRSR" id="PIRSR028973-1"/>
    </source>
</evidence>
<dbReference type="GO" id="GO:0000932">
    <property type="term" value="C:P-body"/>
    <property type="evidence" value="ECO:0007669"/>
    <property type="project" value="TreeGrafter"/>
</dbReference>
<dbReference type="Gene3D" id="3.30.428.10">
    <property type="entry name" value="HIT-like"/>
    <property type="match status" value="1"/>
</dbReference>
<dbReference type="PANTHER" id="PTHR12978:SF0">
    <property type="entry name" value="M7GPPPX DIPHOSPHATASE"/>
    <property type="match status" value="1"/>
</dbReference>
<reference evidence="14" key="1">
    <citation type="submission" date="2025-08" db="UniProtKB">
        <authorList>
            <consortium name="RefSeq"/>
        </authorList>
    </citation>
    <scope>IDENTIFICATION</scope>
    <source>
        <tissue evidence="14">Sperm</tissue>
    </source>
</reference>
<sequence>MAAASPSTSSLPEEGNSAAAAAADADDAAQQQQKKKKRKVVASAGETFTSLRGFKLVRVLNDNPRQKVVFLHAKWSGEAKSGGDGGDGERKDGEEEVEEEEGRDAVVILEKTPFRESQLPGLLSVDTELQGDLQNDIYGTYTARPPPGSSEMKATVICPATPLHLLKYTHREAFLIEETASDYRSTTLPFLQTSNFSLQWVYNILDKKAEVERVVFEDPDPETGFVLLPDLKWDQKQTNELYLIAICHKRGLKSLRDLTGEHLPLLQNILTKTQAAVLDRYGLAACRLRCYLHYQPSYYHLHVHVTHVGSEAPGGGVERAHLLGDVLRALAADPQHYARGTLTYALREGDGLLQAFQKAGRIPQ</sequence>
<evidence type="ECO:0000256" key="11">
    <source>
        <dbReference type="PIRSR" id="PIRSR028973-2"/>
    </source>
</evidence>
<evidence type="ECO:0000256" key="6">
    <source>
        <dbReference type="ARBA" id="ARBA00022801"/>
    </source>
</evidence>
<dbReference type="EC" id="3.6.1.59" evidence="4 9"/>
<dbReference type="PIRSF" id="PIRSF028973">
    <property type="entry name" value="Scavenger_mRNA_decap_enz"/>
    <property type="match status" value="1"/>
</dbReference>
<dbReference type="GO" id="GO:0000290">
    <property type="term" value="P:deadenylation-dependent decapping of nuclear-transcribed mRNA"/>
    <property type="evidence" value="ECO:0007669"/>
    <property type="project" value="UniProtKB-UniRule"/>
</dbReference>
<comment type="catalytic activity">
    <reaction evidence="8 9">
        <text>a 5'-end (N(7)-methyl 5'-triphosphoguanosine)-ribonucleoside in mRNA + H2O = N(7)-methyl-GMP + a 5'-end diphospho-ribonucleoside in mRNA + 2 H(+)</text>
        <dbReference type="Rhea" id="RHEA:65388"/>
        <dbReference type="Rhea" id="RHEA-COMP:17165"/>
        <dbReference type="Rhea" id="RHEA-COMP:17167"/>
        <dbReference type="ChEBI" id="CHEBI:15377"/>
        <dbReference type="ChEBI" id="CHEBI:15378"/>
        <dbReference type="ChEBI" id="CHEBI:58285"/>
        <dbReference type="ChEBI" id="CHEBI:156461"/>
        <dbReference type="ChEBI" id="CHEBI:167616"/>
        <dbReference type="EC" id="3.6.1.59"/>
    </reaction>
</comment>
<feature type="binding site" evidence="11">
    <location>
        <position position="210"/>
    </location>
    <ligand>
        <name>substrate</name>
    </ligand>
</feature>
<organism evidence="13 14">
    <name type="scientific">Petromyzon marinus</name>
    <name type="common">Sea lamprey</name>
    <dbReference type="NCBI Taxonomy" id="7757"/>
    <lineage>
        <taxon>Eukaryota</taxon>
        <taxon>Metazoa</taxon>
        <taxon>Chordata</taxon>
        <taxon>Craniata</taxon>
        <taxon>Vertebrata</taxon>
        <taxon>Cyclostomata</taxon>
        <taxon>Hyperoartia</taxon>
        <taxon>Petromyzontiformes</taxon>
        <taxon>Petromyzontidae</taxon>
        <taxon>Petromyzon</taxon>
    </lineage>
</organism>
<dbReference type="AlphaFoldDB" id="A0AAJ7XI14"/>
<keyword evidence="13" id="KW-1185">Reference proteome</keyword>
<feature type="compositionally biased region" description="Polar residues" evidence="12">
    <location>
        <begin position="1"/>
        <end position="11"/>
    </location>
</feature>
<dbReference type="GO" id="GO:0000340">
    <property type="term" value="F:RNA 7-methylguanosine cap binding"/>
    <property type="evidence" value="ECO:0007669"/>
    <property type="project" value="UniProtKB-UniRule"/>
</dbReference>
<dbReference type="KEGG" id="pmrn:116957441"/>
<accession>A0AAJ7XI14</accession>
<evidence type="ECO:0000256" key="8">
    <source>
        <dbReference type="ARBA" id="ARBA00048222"/>
    </source>
</evidence>
<evidence type="ECO:0000256" key="7">
    <source>
        <dbReference type="ARBA" id="ARBA00023242"/>
    </source>
</evidence>
<dbReference type="SUPFAM" id="SSF54197">
    <property type="entry name" value="HIT-like"/>
    <property type="match status" value="1"/>
</dbReference>
<dbReference type="CTD" id="28960"/>
<keyword evidence="9" id="KW-0507">mRNA processing</keyword>
<dbReference type="GO" id="GO:0140932">
    <property type="term" value="F:5'-(N(7)-methyl 5'-triphosphoguanosine)-[mRNA] diphosphatase activity"/>
    <property type="evidence" value="ECO:0007669"/>
    <property type="project" value="UniProtKB-EC"/>
</dbReference>
<feature type="active site" description="Nucleophile" evidence="10">
    <location>
        <position position="302"/>
    </location>
</feature>
<proteinExistence type="inferred from homology"/>
<comment type="function">
    <text evidence="9">Decapping scavenger enzyme that catalyzes the cleavage of a residual cap structure following the degradation of mRNAs by the 3'-&gt;5' exosome-mediated mRNA decay pathway.</text>
</comment>
<dbReference type="SUPFAM" id="SSF102860">
    <property type="entry name" value="mRNA decapping enzyme DcpS N-terminal domain"/>
    <property type="match status" value="1"/>
</dbReference>
<evidence type="ECO:0000313" key="14">
    <source>
        <dbReference type="RefSeq" id="XP_032835474.1"/>
    </source>
</evidence>
<evidence type="ECO:0000256" key="4">
    <source>
        <dbReference type="ARBA" id="ARBA00012520"/>
    </source>
</evidence>
<protein>
    <recommendedName>
        <fullName evidence="5 9">m7GpppX diphosphatase</fullName>
        <ecNumber evidence="4 9">3.6.1.59</ecNumber>
    </recommendedName>
</protein>
<dbReference type="GO" id="GO:0006397">
    <property type="term" value="P:mRNA processing"/>
    <property type="evidence" value="ECO:0007669"/>
    <property type="project" value="UniProtKB-KW"/>
</dbReference>
<dbReference type="InterPro" id="IPR036265">
    <property type="entry name" value="HIT-like_sf"/>
</dbReference>
<name>A0AAJ7XI14_PETMA</name>
<feature type="region of interest" description="Disordered" evidence="12">
    <location>
        <begin position="78"/>
        <end position="103"/>
    </location>
</feature>
<dbReference type="RefSeq" id="XP_032835474.1">
    <property type="nucleotide sequence ID" value="XM_032979583.1"/>
</dbReference>
<evidence type="ECO:0000256" key="5">
    <source>
        <dbReference type="ARBA" id="ARBA00015636"/>
    </source>
</evidence>
<dbReference type="PANTHER" id="PTHR12978">
    <property type="entry name" value="HISTIDINE TRIAD HIT PROTEIN MEMBER"/>
    <property type="match status" value="1"/>
</dbReference>
<feature type="binding site" evidence="11">
    <location>
        <position position="200"/>
    </location>
    <ligand>
        <name>substrate</name>
    </ligand>
</feature>
<gene>
    <name evidence="14" type="primary">DCPS</name>
</gene>
<comment type="similarity">
    <text evidence="2 9">Belongs to the HIT family.</text>
</comment>
<dbReference type="Pfam" id="PF05652">
    <property type="entry name" value="DcpS"/>
    <property type="match status" value="1"/>
</dbReference>
<feature type="binding site" evidence="11">
    <location>
        <begin position="293"/>
        <end position="304"/>
    </location>
    <ligand>
        <name>substrate</name>
    </ligand>
</feature>